<feature type="transmembrane region" description="Helical" evidence="10">
    <location>
        <begin position="42"/>
        <end position="60"/>
    </location>
</feature>
<dbReference type="GO" id="GO:0005524">
    <property type="term" value="F:ATP binding"/>
    <property type="evidence" value="ECO:0007669"/>
    <property type="project" value="UniProtKB-KW"/>
</dbReference>
<dbReference type="PANTHER" id="PTHR24421:SF10">
    <property type="entry name" value="NITRATE_NITRITE SENSOR PROTEIN NARQ"/>
    <property type="match status" value="1"/>
</dbReference>
<organism evidence="13">
    <name type="scientific">Nonomuraea gerenzanensis</name>
    <dbReference type="NCBI Taxonomy" id="93944"/>
    <lineage>
        <taxon>Bacteria</taxon>
        <taxon>Bacillati</taxon>
        <taxon>Actinomycetota</taxon>
        <taxon>Actinomycetes</taxon>
        <taxon>Streptosporangiales</taxon>
        <taxon>Streptosporangiaceae</taxon>
        <taxon>Nonomuraea</taxon>
    </lineage>
</organism>
<accession>A0A1M4E6L9</accession>
<feature type="transmembrane region" description="Helical" evidence="10">
    <location>
        <begin position="159"/>
        <end position="179"/>
    </location>
</feature>
<name>A0A1M4E6L9_9ACTN</name>
<feature type="domain" description="Signal transduction histidine kinase subgroup 3 dimerisation and phosphoacceptor" evidence="12">
    <location>
        <begin position="202"/>
        <end position="267"/>
    </location>
</feature>
<feature type="region of interest" description="Disordered" evidence="9">
    <location>
        <begin position="267"/>
        <end position="290"/>
    </location>
</feature>
<dbReference type="AlphaFoldDB" id="A0A1M4E6L9"/>
<keyword evidence="7" id="KW-0067">ATP-binding</keyword>
<evidence type="ECO:0000256" key="2">
    <source>
        <dbReference type="ARBA" id="ARBA00012438"/>
    </source>
</evidence>
<dbReference type="Pfam" id="PF02518">
    <property type="entry name" value="HATPase_c"/>
    <property type="match status" value="1"/>
</dbReference>
<evidence type="ECO:0000256" key="3">
    <source>
        <dbReference type="ARBA" id="ARBA00022553"/>
    </source>
</evidence>
<feature type="domain" description="Histidine kinase/HSP90-like ATPase" evidence="11">
    <location>
        <begin position="324"/>
        <end position="419"/>
    </location>
</feature>
<evidence type="ECO:0000259" key="11">
    <source>
        <dbReference type="Pfam" id="PF02518"/>
    </source>
</evidence>
<keyword evidence="3" id="KW-0597">Phosphoprotein</keyword>
<dbReference type="Gene3D" id="3.30.565.10">
    <property type="entry name" value="Histidine kinase-like ATPase, C-terminal domain"/>
    <property type="match status" value="1"/>
</dbReference>
<dbReference type="GO" id="GO:0016020">
    <property type="term" value="C:membrane"/>
    <property type="evidence" value="ECO:0007669"/>
    <property type="project" value="InterPro"/>
</dbReference>
<dbReference type="CDD" id="cd16917">
    <property type="entry name" value="HATPase_UhpB-NarQ-NarX-like"/>
    <property type="match status" value="1"/>
</dbReference>
<feature type="transmembrane region" description="Helical" evidence="10">
    <location>
        <begin position="95"/>
        <end position="123"/>
    </location>
</feature>
<evidence type="ECO:0000256" key="6">
    <source>
        <dbReference type="ARBA" id="ARBA00022777"/>
    </source>
</evidence>
<dbReference type="PANTHER" id="PTHR24421">
    <property type="entry name" value="NITRATE/NITRITE SENSOR PROTEIN NARX-RELATED"/>
    <property type="match status" value="1"/>
</dbReference>
<dbReference type="GO" id="GO:0046983">
    <property type="term" value="F:protein dimerization activity"/>
    <property type="evidence" value="ECO:0007669"/>
    <property type="project" value="InterPro"/>
</dbReference>
<evidence type="ECO:0000259" key="12">
    <source>
        <dbReference type="Pfam" id="PF07730"/>
    </source>
</evidence>
<dbReference type="EC" id="2.7.13.3" evidence="2"/>
<evidence type="ECO:0000256" key="8">
    <source>
        <dbReference type="ARBA" id="ARBA00023012"/>
    </source>
</evidence>
<evidence type="ECO:0000256" key="7">
    <source>
        <dbReference type="ARBA" id="ARBA00022840"/>
    </source>
</evidence>
<keyword evidence="10" id="KW-1133">Transmembrane helix</keyword>
<feature type="transmembrane region" description="Helical" evidence="10">
    <location>
        <begin position="72"/>
        <end position="89"/>
    </location>
</feature>
<evidence type="ECO:0000256" key="9">
    <source>
        <dbReference type="SAM" id="MobiDB-lite"/>
    </source>
</evidence>
<dbReference type="InterPro" id="IPR011712">
    <property type="entry name" value="Sig_transdc_His_kin_sub3_dim/P"/>
</dbReference>
<keyword evidence="8" id="KW-0902">Two-component regulatory system</keyword>
<dbReference type="Pfam" id="PF07730">
    <property type="entry name" value="HisKA_3"/>
    <property type="match status" value="1"/>
</dbReference>
<proteinExistence type="predicted"/>
<protein>
    <recommendedName>
        <fullName evidence="2">histidine kinase</fullName>
        <ecNumber evidence="2">2.7.13.3</ecNumber>
    </recommendedName>
</protein>
<dbReference type="EMBL" id="LT559118">
    <property type="protein sequence ID" value="SBO94477.1"/>
    <property type="molecule type" value="Genomic_DNA"/>
</dbReference>
<sequence>MNVTELRGDGAATTFEYRWALPSVLLGDGGAGGRVRRSTRDWIVDILMFLLACGLTFLSLVELDAQRQPELLVLIEQVTGALSCVAVWLRRRWPVALAIVTALLSSYLEMIGGASVVALFTVAVHRPFKISGPVTLLNLLTLAPYVILRPQTDLDRSWAAALGVAIVLTVFAWGIVIRARRQLVWSLRQRADSAAEEAKRLERERIAREMHDVLAHRISMLSLHAGALEFRPDAPPVEIARAAGAIRTNAHLALQDLREVIGVLRHSSSGEGEGEGDGGDGGTVPERPQPTLADLPALVEECRHAGMDVRLDLRADGAPAGLGRNLYRIVQEALTNARKHAGGAPVTVTVEGAPGRRLSVEVRNPLGLRHGARLPGAGARIPGAGAGLIGLTERAELAGGRLEHGATPEGEFLVRAWLPWPVETTREDDA</sequence>
<reference evidence="13" key="1">
    <citation type="submission" date="2016-04" db="EMBL/GenBank/DDBJ databases">
        <authorList>
            <person name="Evans L.H."/>
            <person name="Alamgir A."/>
            <person name="Owens N."/>
            <person name="Weber N.D."/>
            <person name="Virtaneva K."/>
            <person name="Barbian K."/>
            <person name="Babar A."/>
            <person name="Rosenke K."/>
        </authorList>
    </citation>
    <scope>NUCLEOTIDE SEQUENCE</scope>
    <source>
        <strain evidence="13">Nono1</strain>
    </source>
</reference>
<dbReference type="InterPro" id="IPR036890">
    <property type="entry name" value="HATPase_C_sf"/>
</dbReference>
<keyword evidence="10" id="KW-0472">Membrane</keyword>
<dbReference type="InterPro" id="IPR050482">
    <property type="entry name" value="Sensor_HK_TwoCompSys"/>
</dbReference>
<gene>
    <name evidence="13" type="ORF">BN4615_P3993</name>
</gene>
<dbReference type="InterPro" id="IPR003594">
    <property type="entry name" value="HATPase_dom"/>
</dbReference>
<evidence type="ECO:0000256" key="1">
    <source>
        <dbReference type="ARBA" id="ARBA00000085"/>
    </source>
</evidence>
<evidence type="ECO:0000256" key="4">
    <source>
        <dbReference type="ARBA" id="ARBA00022679"/>
    </source>
</evidence>
<keyword evidence="10" id="KW-0812">Transmembrane</keyword>
<comment type="catalytic activity">
    <reaction evidence="1">
        <text>ATP + protein L-histidine = ADP + protein N-phospho-L-histidine.</text>
        <dbReference type="EC" id="2.7.13.3"/>
    </reaction>
</comment>
<keyword evidence="5" id="KW-0547">Nucleotide-binding</keyword>
<dbReference type="SUPFAM" id="SSF55874">
    <property type="entry name" value="ATPase domain of HSP90 chaperone/DNA topoisomerase II/histidine kinase"/>
    <property type="match status" value="1"/>
</dbReference>
<dbReference type="Gene3D" id="1.20.5.1930">
    <property type="match status" value="1"/>
</dbReference>
<dbReference type="GO" id="GO:0000155">
    <property type="term" value="F:phosphorelay sensor kinase activity"/>
    <property type="evidence" value="ECO:0007669"/>
    <property type="project" value="InterPro"/>
</dbReference>
<keyword evidence="6 13" id="KW-0418">Kinase</keyword>
<evidence type="ECO:0000256" key="10">
    <source>
        <dbReference type="SAM" id="Phobius"/>
    </source>
</evidence>
<keyword evidence="4" id="KW-0808">Transferase</keyword>
<evidence type="ECO:0000256" key="5">
    <source>
        <dbReference type="ARBA" id="ARBA00022741"/>
    </source>
</evidence>
<evidence type="ECO:0000313" key="13">
    <source>
        <dbReference type="EMBL" id="SBO94477.1"/>
    </source>
</evidence>